<evidence type="ECO:0000256" key="1">
    <source>
        <dbReference type="ARBA" id="ARBA00004240"/>
    </source>
</evidence>
<evidence type="ECO:0000259" key="3">
    <source>
        <dbReference type="PROSITE" id="PS50003"/>
    </source>
</evidence>
<keyword evidence="2" id="KW-0256">Endoplasmic reticulum</keyword>
<evidence type="ECO:0000259" key="4">
    <source>
        <dbReference type="PROSITE" id="PS50848"/>
    </source>
</evidence>
<dbReference type="CDD" id="cd00821">
    <property type="entry name" value="PH"/>
    <property type="match status" value="1"/>
</dbReference>
<dbReference type="InterPro" id="IPR002913">
    <property type="entry name" value="START_lipid-bd_dom"/>
</dbReference>
<feature type="domain" description="START" evidence="4">
    <location>
        <begin position="148"/>
        <end position="327"/>
    </location>
</feature>
<evidence type="ECO:0000313" key="6">
    <source>
        <dbReference type="Proteomes" id="UP000594638"/>
    </source>
</evidence>
<dbReference type="OrthoDB" id="9970435at2759"/>
<dbReference type="EMBL" id="CACTIH010009038">
    <property type="protein sequence ID" value="CAA3020423.1"/>
    <property type="molecule type" value="Genomic_DNA"/>
</dbReference>
<dbReference type="Gene3D" id="2.30.29.30">
    <property type="entry name" value="Pleckstrin-homology domain (PH domain)/Phosphotyrosine-binding domain (PTB)"/>
    <property type="match status" value="1"/>
</dbReference>
<proteinExistence type="predicted"/>
<dbReference type="Proteomes" id="UP000594638">
    <property type="component" value="Unassembled WGS sequence"/>
</dbReference>
<sequence>MGTVESEGKMQGWLYLIRFNRFGMQYSRKRYFILEDNCLKSFKSIPISDTEEPVRSAIIDSCIRVTDNGRKSHHRKVFFIFTLFNTSNHKYQLKLGAISSEEAARWIRSLQDAALNPVKNLKASSKRKWQPFSLSGSKGTANKSYLKWTSTSSLQVDAMTSDVIAPSPWKIFGSRNGLRLFKEAKDRDSNGRHWGDRPAIMAVGVIDGTSEAVFHTVMSLGPSRTEWDFCFYSGCVVEHLDGHTDIIHIQLCNHWLPWATKRRDLLLRRYWRREDDGTYVILYHSVFHRKCPPQRGYVRAYFKSGGFVISPVKQGKKCVLKHMVAADWRIWKSYLMKASARTITISFLERVGALRELFRAKGKNNSHELFSREITREIGMPHCEKEDIKTEIELMGMESVKEDKPRPSNLMGLNDAVDEFFDVPEPSDDERSENEWPLIMNPELGYVDKYQPKLQSSANFVKKLHDLAVQKKGYTGLLDTSLEDNTSRCYGATLPKDPSLNMPCSWAAADPSSFLIRGDNYLEDRRKIKAKGTLMQLVAADWLRSDTREDDLASRPGGIVQQHAVEGRLEFFFVVNMQIPGTTTLNLALYYILTTPLEETPLLERFVNGDDAFRNSRFKLIPFVSKGSWIVKQCVGKKPGLIGQGHEIHYVRGKNYLELDIDIGSSTVARGVSSLLLGYLNNFVMEMAFLIQGNTEEELPEFLLGTCRLNHLDVSKAVSIDSIGIS</sequence>
<dbReference type="CDD" id="cd00177">
    <property type="entry name" value="START"/>
    <property type="match status" value="1"/>
</dbReference>
<dbReference type="PANTHER" id="PTHR12136:SF115">
    <property type="entry name" value="PROTEIN ENHANCED DISEASE RESISTANCE 2-LIKE ISOFORM X1"/>
    <property type="match status" value="1"/>
</dbReference>
<organism evidence="5 6">
    <name type="scientific">Olea europaea subsp. europaea</name>
    <dbReference type="NCBI Taxonomy" id="158383"/>
    <lineage>
        <taxon>Eukaryota</taxon>
        <taxon>Viridiplantae</taxon>
        <taxon>Streptophyta</taxon>
        <taxon>Embryophyta</taxon>
        <taxon>Tracheophyta</taxon>
        <taxon>Spermatophyta</taxon>
        <taxon>Magnoliopsida</taxon>
        <taxon>eudicotyledons</taxon>
        <taxon>Gunneridae</taxon>
        <taxon>Pentapetalae</taxon>
        <taxon>asterids</taxon>
        <taxon>lamiids</taxon>
        <taxon>Lamiales</taxon>
        <taxon>Oleaceae</taxon>
        <taxon>Oleeae</taxon>
        <taxon>Olea</taxon>
    </lineage>
</organism>
<dbReference type="InterPro" id="IPR011993">
    <property type="entry name" value="PH-like_dom_sf"/>
</dbReference>
<dbReference type="Pfam" id="PF01852">
    <property type="entry name" value="START"/>
    <property type="match status" value="1"/>
</dbReference>
<name>A0A8S0UJV9_OLEEU</name>
<dbReference type="AlphaFoldDB" id="A0A8S0UJV9"/>
<reference evidence="5 6" key="1">
    <citation type="submission" date="2019-12" db="EMBL/GenBank/DDBJ databases">
        <authorList>
            <person name="Alioto T."/>
            <person name="Alioto T."/>
            <person name="Gomez Garrido J."/>
        </authorList>
    </citation>
    <scope>NUCLEOTIDE SEQUENCE [LARGE SCALE GENOMIC DNA]</scope>
</reference>
<dbReference type="SMART" id="SM00233">
    <property type="entry name" value="PH"/>
    <property type="match status" value="1"/>
</dbReference>
<dbReference type="Gramene" id="OE9A031984T1">
    <property type="protein sequence ID" value="OE9A031984C1"/>
    <property type="gene ID" value="OE9A031984"/>
</dbReference>
<dbReference type="FunFam" id="3.30.530.20:FF:000068">
    <property type="entry name" value="Pleckstrin homology (PH) and lipid-binding START domains-containing protein"/>
    <property type="match status" value="1"/>
</dbReference>
<evidence type="ECO:0000313" key="5">
    <source>
        <dbReference type="EMBL" id="CAA3020423.1"/>
    </source>
</evidence>
<dbReference type="InterPro" id="IPR045096">
    <property type="entry name" value="EDR2-like"/>
</dbReference>
<dbReference type="Gene3D" id="3.30.530.20">
    <property type="match status" value="1"/>
</dbReference>
<dbReference type="SMART" id="SM00234">
    <property type="entry name" value="START"/>
    <property type="match status" value="1"/>
</dbReference>
<dbReference type="InterPro" id="IPR009769">
    <property type="entry name" value="EDR2_C"/>
</dbReference>
<dbReference type="Pfam" id="PF00169">
    <property type="entry name" value="PH"/>
    <property type="match status" value="1"/>
</dbReference>
<dbReference type="SUPFAM" id="SSF55961">
    <property type="entry name" value="Bet v1-like"/>
    <property type="match status" value="1"/>
</dbReference>
<accession>A0A8S0UJV9</accession>
<dbReference type="InterPro" id="IPR001849">
    <property type="entry name" value="PH_domain"/>
</dbReference>
<dbReference type="InterPro" id="IPR023393">
    <property type="entry name" value="START-like_dom_sf"/>
</dbReference>
<dbReference type="PANTHER" id="PTHR12136">
    <property type="entry name" value="ENHANCED DISEASE RESISTANCE-RELATED"/>
    <property type="match status" value="1"/>
</dbReference>
<gene>
    <name evidence="5" type="ORF">OLEA9_A031984</name>
</gene>
<comment type="caution">
    <text evidence="5">The sequence shown here is derived from an EMBL/GenBank/DDBJ whole genome shotgun (WGS) entry which is preliminary data.</text>
</comment>
<dbReference type="SUPFAM" id="SSF50729">
    <property type="entry name" value="PH domain-like"/>
    <property type="match status" value="1"/>
</dbReference>
<dbReference type="GO" id="GO:0008289">
    <property type="term" value="F:lipid binding"/>
    <property type="evidence" value="ECO:0007669"/>
    <property type="project" value="InterPro"/>
</dbReference>
<keyword evidence="6" id="KW-1185">Reference proteome</keyword>
<comment type="subcellular location">
    <subcellularLocation>
        <location evidence="1">Endoplasmic reticulum</location>
    </subcellularLocation>
</comment>
<dbReference type="Pfam" id="PF07059">
    <property type="entry name" value="EDR2_C"/>
    <property type="match status" value="1"/>
</dbReference>
<dbReference type="PROSITE" id="PS50848">
    <property type="entry name" value="START"/>
    <property type="match status" value="1"/>
</dbReference>
<protein>
    <submittedName>
        <fullName evidence="5">ENHANCED DISEASE RESISTANCE 2-like isoform X1</fullName>
    </submittedName>
</protein>
<dbReference type="PROSITE" id="PS50003">
    <property type="entry name" value="PH_DOMAIN"/>
    <property type="match status" value="1"/>
</dbReference>
<feature type="domain" description="PH" evidence="3">
    <location>
        <begin position="7"/>
        <end position="115"/>
    </location>
</feature>
<evidence type="ECO:0000256" key="2">
    <source>
        <dbReference type="ARBA" id="ARBA00022824"/>
    </source>
</evidence>
<dbReference type="GO" id="GO:0005783">
    <property type="term" value="C:endoplasmic reticulum"/>
    <property type="evidence" value="ECO:0007669"/>
    <property type="project" value="UniProtKB-SubCell"/>
</dbReference>